<evidence type="ECO:0000256" key="6">
    <source>
        <dbReference type="ARBA" id="ARBA00022741"/>
    </source>
</evidence>
<dbReference type="Pfam" id="PF12819">
    <property type="entry name" value="Malectin_like"/>
    <property type="match status" value="1"/>
</dbReference>
<evidence type="ECO:0000256" key="4">
    <source>
        <dbReference type="ARBA" id="ARBA00022692"/>
    </source>
</evidence>
<keyword evidence="8 12" id="KW-0067">ATP-binding</keyword>
<evidence type="ECO:0000256" key="1">
    <source>
        <dbReference type="ARBA" id="ARBA00004479"/>
    </source>
</evidence>
<keyword evidence="3" id="KW-0808">Transferase</keyword>
<keyword evidence="11" id="KW-0325">Glycoprotein</keyword>
<dbReference type="InterPro" id="IPR045272">
    <property type="entry name" value="ANXUR1/2-like"/>
</dbReference>
<dbReference type="PANTHER" id="PTHR27003:SF398">
    <property type="entry name" value="PROTEIN KINASE DOMAIN-CONTAINING PROTEIN"/>
    <property type="match status" value="1"/>
</dbReference>
<evidence type="ECO:0000313" key="17">
    <source>
        <dbReference type="Proteomes" id="UP001174677"/>
    </source>
</evidence>
<keyword evidence="2" id="KW-0723">Serine/threonine-protein kinase</keyword>
<evidence type="ECO:0000256" key="12">
    <source>
        <dbReference type="PROSITE-ProRule" id="PRU10141"/>
    </source>
</evidence>
<dbReference type="SUPFAM" id="SSF56112">
    <property type="entry name" value="Protein kinase-like (PK-like)"/>
    <property type="match status" value="1"/>
</dbReference>
<dbReference type="PROSITE" id="PS00107">
    <property type="entry name" value="PROTEIN_KINASE_ATP"/>
    <property type="match status" value="1"/>
</dbReference>
<dbReference type="InterPro" id="IPR017441">
    <property type="entry name" value="Protein_kinase_ATP_BS"/>
</dbReference>
<keyword evidence="5 14" id="KW-0732">Signal</keyword>
<dbReference type="Gene3D" id="1.10.510.10">
    <property type="entry name" value="Transferase(Phosphotransferase) domain 1"/>
    <property type="match status" value="1"/>
</dbReference>
<feature type="transmembrane region" description="Helical" evidence="13">
    <location>
        <begin position="414"/>
        <end position="439"/>
    </location>
</feature>
<protein>
    <recommendedName>
        <fullName evidence="15">Protein kinase domain-containing protein</fullName>
    </recommendedName>
</protein>
<dbReference type="PROSITE" id="PS00108">
    <property type="entry name" value="PROTEIN_KINASE_ST"/>
    <property type="match status" value="1"/>
</dbReference>
<evidence type="ECO:0000256" key="8">
    <source>
        <dbReference type="ARBA" id="ARBA00022840"/>
    </source>
</evidence>
<dbReference type="Pfam" id="PF07714">
    <property type="entry name" value="PK_Tyr_Ser-Thr"/>
    <property type="match status" value="1"/>
</dbReference>
<dbReference type="Gene3D" id="2.60.120.430">
    <property type="entry name" value="Galactose-binding lectin"/>
    <property type="match status" value="2"/>
</dbReference>
<comment type="subcellular location">
    <subcellularLocation>
        <location evidence="1">Membrane</location>
        <topology evidence="1">Single-pass type I membrane protein</topology>
    </subcellularLocation>
</comment>
<dbReference type="PANTHER" id="PTHR27003">
    <property type="entry name" value="OS07G0166700 PROTEIN"/>
    <property type="match status" value="1"/>
</dbReference>
<dbReference type="Gene3D" id="3.30.200.20">
    <property type="entry name" value="Phosphorylase Kinase, domain 1"/>
    <property type="match status" value="1"/>
</dbReference>
<keyword evidence="10 13" id="KW-0472">Membrane</keyword>
<evidence type="ECO:0000256" key="14">
    <source>
        <dbReference type="SAM" id="SignalP"/>
    </source>
</evidence>
<feature type="chain" id="PRO_5045475609" description="Protein kinase domain-containing protein" evidence="14">
    <location>
        <begin position="34"/>
        <end position="839"/>
    </location>
</feature>
<dbReference type="PROSITE" id="PS50011">
    <property type="entry name" value="PROTEIN_KINASE_DOM"/>
    <property type="match status" value="1"/>
</dbReference>
<evidence type="ECO:0000259" key="15">
    <source>
        <dbReference type="PROSITE" id="PS50011"/>
    </source>
</evidence>
<dbReference type="InterPro" id="IPR000719">
    <property type="entry name" value="Prot_kinase_dom"/>
</dbReference>
<dbReference type="InterPro" id="IPR008271">
    <property type="entry name" value="Ser/Thr_kinase_AS"/>
</dbReference>
<comment type="caution">
    <text evidence="16">The sequence shown here is derived from an EMBL/GenBank/DDBJ whole genome shotgun (WGS) entry which is preliminary data.</text>
</comment>
<accession>A0ABQ9ME99</accession>
<name>A0ABQ9ME99_HEVBR</name>
<evidence type="ECO:0000256" key="11">
    <source>
        <dbReference type="ARBA" id="ARBA00023180"/>
    </source>
</evidence>
<feature type="binding site" evidence="12">
    <location>
        <position position="526"/>
    </location>
    <ligand>
        <name>ATP</name>
        <dbReference type="ChEBI" id="CHEBI:30616"/>
    </ligand>
</feature>
<dbReference type="InterPro" id="IPR011009">
    <property type="entry name" value="Kinase-like_dom_sf"/>
</dbReference>
<keyword evidence="9 13" id="KW-1133">Transmembrane helix</keyword>
<proteinExistence type="predicted"/>
<dbReference type="CDD" id="cd14066">
    <property type="entry name" value="STKc_IRAK"/>
    <property type="match status" value="1"/>
</dbReference>
<reference evidence="16" key="1">
    <citation type="journal article" date="2023" name="Plant Biotechnol. J.">
        <title>Chromosome-level wild Hevea brasiliensis genome provides new tools for genomic-assisted breeding and valuable loci to elevate rubber yield.</title>
        <authorList>
            <person name="Cheng H."/>
            <person name="Song X."/>
            <person name="Hu Y."/>
            <person name="Wu T."/>
            <person name="Yang Q."/>
            <person name="An Z."/>
            <person name="Feng S."/>
            <person name="Deng Z."/>
            <person name="Wu W."/>
            <person name="Zeng X."/>
            <person name="Tu M."/>
            <person name="Wang X."/>
            <person name="Huang H."/>
        </authorList>
    </citation>
    <scope>NUCLEOTIDE SEQUENCE</scope>
    <source>
        <strain evidence="16">MT/VB/25A 57/8</strain>
    </source>
</reference>
<feature type="signal peptide" evidence="14">
    <location>
        <begin position="1"/>
        <end position="33"/>
    </location>
</feature>
<keyword evidence="4 13" id="KW-0812">Transmembrane</keyword>
<feature type="domain" description="Protein kinase" evidence="15">
    <location>
        <begin position="498"/>
        <end position="772"/>
    </location>
</feature>
<evidence type="ECO:0000256" key="2">
    <source>
        <dbReference type="ARBA" id="ARBA00022527"/>
    </source>
</evidence>
<dbReference type="SMART" id="SM00220">
    <property type="entry name" value="S_TKc"/>
    <property type="match status" value="1"/>
</dbReference>
<keyword evidence="7" id="KW-0418">Kinase</keyword>
<keyword evidence="6 12" id="KW-0547">Nucleotide-binding</keyword>
<evidence type="ECO:0000256" key="10">
    <source>
        <dbReference type="ARBA" id="ARBA00023136"/>
    </source>
</evidence>
<evidence type="ECO:0000256" key="5">
    <source>
        <dbReference type="ARBA" id="ARBA00022729"/>
    </source>
</evidence>
<dbReference type="EMBL" id="JARPOI010000007">
    <property type="protein sequence ID" value="KAJ9177310.1"/>
    <property type="molecule type" value="Genomic_DNA"/>
</dbReference>
<evidence type="ECO:0000256" key="9">
    <source>
        <dbReference type="ARBA" id="ARBA00022989"/>
    </source>
</evidence>
<dbReference type="InterPro" id="IPR024788">
    <property type="entry name" value="Malectin-like_Carb-bd_dom"/>
</dbReference>
<evidence type="ECO:0000256" key="3">
    <source>
        <dbReference type="ARBA" id="ARBA00022679"/>
    </source>
</evidence>
<dbReference type="InterPro" id="IPR001245">
    <property type="entry name" value="Ser-Thr/Tyr_kinase_cat_dom"/>
</dbReference>
<organism evidence="16 17">
    <name type="scientific">Hevea brasiliensis</name>
    <name type="common">Para rubber tree</name>
    <name type="synonym">Siphonia brasiliensis</name>
    <dbReference type="NCBI Taxonomy" id="3981"/>
    <lineage>
        <taxon>Eukaryota</taxon>
        <taxon>Viridiplantae</taxon>
        <taxon>Streptophyta</taxon>
        <taxon>Embryophyta</taxon>
        <taxon>Tracheophyta</taxon>
        <taxon>Spermatophyta</taxon>
        <taxon>Magnoliopsida</taxon>
        <taxon>eudicotyledons</taxon>
        <taxon>Gunneridae</taxon>
        <taxon>Pentapetalae</taxon>
        <taxon>rosids</taxon>
        <taxon>fabids</taxon>
        <taxon>Malpighiales</taxon>
        <taxon>Euphorbiaceae</taxon>
        <taxon>Crotonoideae</taxon>
        <taxon>Micrandreae</taxon>
        <taxon>Hevea</taxon>
    </lineage>
</organism>
<sequence length="839" mass="93422">MEKRHCHEIPCSFSSLLFFLLFLSLHFPSSVYTLPKEYFISCGSNTTIFSAGRNFTGDSNSGNSLSFAIEGKSITVKDSNRSTKTPPLYQTARLFKQKSFYEFEIIISGTYLVRLHFFAFSSADNLSAAHFDVSASGFSLLNNFTLKNSISTSLIEEFFLSISIGKFSINFMPQGSSFAFVNAIEVFLAPEDFIPNDAPHISRAGSSNSNYEGILSKALQTIHRINVGGKDLTPENDTLWRFWVPDDSYIYMPATAKSSTFHSDKPNYLDGISEYIAPDLVYQTAKEMNISSDGPSNTFNITWSFNVSKNARHFVRVHFCDIISKTLGVLVFNLFIYSNFSIVIDPYDKTGQLAAPFYFDFVVDSDDSGVMNFSIGPRANSDEKTAFLNGLEIMQIVGESGSVSGTHKPKKTRIFVVVGSIVGGLGLIGILAVVIGLCLRYRKPKTVENWEWSPVAVHRRGSSHNRMPEGSVIGSRVPDLNLGLKIPFAEIQFATNNFDAKMIVGKGGFGHVFRGTLRNGIKVAVKRSQPGSGQGLSEFQTEIMVLSKIRHRHLVSLIGYCDEMSEMILVYEFMEKGTLRDHLYNSGLPSLSWRQRLEICIGAAKGLHYLHRGSAGGFIHRDIKSTNILLDEDLVAKVADFGLSRIGPPDQTHVSTGVKGTFGYLDPDYFRTQQLTEKSDVYSFGVVLLEVLCARPAINILLPREQVNLAEWGMICKKNGTLEQIVDPSIKSQINPNSLRKFAEIAEKCLQEYGADRPAMGDVQWDLEYALQLQQTATWREPHEDSATDASAMLGLPNIQRFPTLSMSVEKDDMPILREDSANIWASEVFSQLRIDDAR</sequence>
<evidence type="ECO:0000256" key="7">
    <source>
        <dbReference type="ARBA" id="ARBA00022777"/>
    </source>
</evidence>
<evidence type="ECO:0000313" key="16">
    <source>
        <dbReference type="EMBL" id="KAJ9177310.1"/>
    </source>
</evidence>
<evidence type="ECO:0000256" key="13">
    <source>
        <dbReference type="SAM" id="Phobius"/>
    </source>
</evidence>
<dbReference type="Proteomes" id="UP001174677">
    <property type="component" value="Chromosome 7"/>
</dbReference>
<gene>
    <name evidence="16" type="ORF">P3X46_012544</name>
</gene>
<keyword evidence="17" id="KW-1185">Reference proteome</keyword>